<evidence type="ECO:0000256" key="2">
    <source>
        <dbReference type="SAM" id="SignalP"/>
    </source>
</evidence>
<keyword evidence="1" id="KW-0472">Membrane</keyword>
<feature type="signal peptide" evidence="2">
    <location>
        <begin position="1"/>
        <end position="22"/>
    </location>
</feature>
<protein>
    <recommendedName>
        <fullName evidence="4">Glutamine amidotransferase domain-containing protein</fullName>
    </recommendedName>
</protein>
<proteinExistence type="predicted"/>
<dbReference type="AlphaFoldDB" id="A0A1B2DPF5"/>
<evidence type="ECO:0008006" key="4">
    <source>
        <dbReference type="Google" id="ProtNLM"/>
    </source>
</evidence>
<feature type="transmembrane region" description="Helical" evidence="1">
    <location>
        <begin position="368"/>
        <end position="389"/>
    </location>
</feature>
<sequence length="793" mass="86725">MSRLGFKLKFFVMMIMIASLCADLGTTGSKAFAETAGIELKAEAGYQGSVKVDKRMPAHLTLTNRTNADLKGEVVISIISPYGGMTTDYVVPVELPKETPVELTVSLPGTQLSKDNNKIRFFEGASAKGKEVAFIGKAFLDSNGTSDYTFGVLASDPDTLNFMPSLNVRGYQISVMPLTREQLPNEASLLDYFDVLAINDVATSDWSEQQVAAITGWISKGGTLLLSGGAGYSKTAKAFAAIAPVEPDGGTVSQPISPEMANAGEAKSASAGDMTLSTGKLAAGATKLLGGETPIAVERKLGLGKVLYIAFDPALEPIASWSGSATLYANWLQSSLFPMQQGYMSGNNAYWGFQQIVDQFPSITPPNFGLLLVMFIIYMIIVAPVLYLVLRKADKREWSWWLIPLISIICAVAIFFFGAENKRFMSTHTVQTVQLSGQGGGVKTGAFSIFVPNGGEVVARFDETLPLTPYASGSSTGDLNLRSDSRVVSIEGQTTAEWKNVEYWSTRKAVFENVPMQEQVGQFKVSYQNSNGQIEYIVKNDTLNDLKDVVVVMNGSSYSIGDLKQGEKGSALISNNPNTNMGYFNYGSMMFPYQSGNQDTFSRQRTLVETYFNMNYSSSKIPMIYGPVIIGFSENEDALFTVNNNKVKAANLTMWVQSLGEMEPDENGRLVVPAGFVNPVIIDNSVNRLENYGNSTFSIGQGELVMEYSFPQREHLTYDQLDIHLDPSQSGQNLKWLIWDEAQGKWIKVAAEMDDPSSYLIDGFKLRMKLIVNTDLETRMPQVAVEGEVAKHE</sequence>
<dbReference type="SUPFAM" id="SSF52317">
    <property type="entry name" value="Class I glutamine amidotransferase-like"/>
    <property type="match status" value="1"/>
</dbReference>
<name>A0A1B2DPF5_9BACL</name>
<evidence type="ECO:0000313" key="3">
    <source>
        <dbReference type="EMBL" id="ANY69593.1"/>
    </source>
</evidence>
<keyword evidence="1" id="KW-0812">Transmembrane</keyword>
<dbReference type="InterPro" id="IPR029062">
    <property type="entry name" value="Class_I_gatase-like"/>
</dbReference>
<dbReference type="EMBL" id="CP016808">
    <property type="protein sequence ID" value="ANY69593.1"/>
    <property type="molecule type" value="Genomic_DNA"/>
</dbReference>
<dbReference type="RefSeq" id="WP_099520624.1">
    <property type="nucleotide sequence ID" value="NZ_CP016808.1"/>
</dbReference>
<accession>A0A1B2DPF5</accession>
<keyword evidence="1" id="KW-1133">Transmembrane helix</keyword>
<evidence type="ECO:0000256" key="1">
    <source>
        <dbReference type="SAM" id="Phobius"/>
    </source>
</evidence>
<feature type="chain" id="PRO_5038391323" description="Glutamine amidotransferase domain-containing protein" evidence="2">
    <location>
        <begin position="23"/>
        <end position="793"/>
    </location>
</feature>
<keyword evidence="2" id="KW-0732">Signal</keyword>
<gene>
    <name evidence="3" type="ORF">BBD42_26245</name>
</gene>
<dbReference type="Gene3D" id="3.40.50.880">
    <property type="match status" value="1"/>
</dbReference>
<reference evidence="3" key="1">
    <citation type="submission" date="2016-08" db="EMBL/GenBank/DDBJ databases">
        <title>Complete Genome Seqeunce of Paenibacillus sp. BIHB 4019 from tea rhizoplane.</title>
        <authorList>
            <person name="Thakur R."/>
            <person name="Swarnkar M.K."/>
            <person name="Gulati A."/>
        </authorList>
    </citation>
    <scope>NUCLEOTIDE SEQUENCE [LARGE SCALE GENOMIC DNA]</scope>
    <source>
        <strain evidence="3">BIHB4019</strain>
    </source>
</reference>
<feature type="transmembrane region" description="Helical" evidence="1">
    <location>
        <begin position="401"/>
        <end position="419"/>
    </location>
</feature>
<organism evidence="3">
    <name type="scientific">Paenibacillus sp. BIHB 4019</name>
    <dbReference type="NCBI Taxonomy" id="1870819"/>
    <lineage>
        <taxon>Bacteria</taxon>
        <taxon>Bacillati</taxon>
        <taxon>Bacillota</taxon>
        <taxon>Bacilli</taxon>
        <taxon>Bacillales</taxon>
        <taxon>Paenibacillaceae</taxon>
        <taxon>Paenibacillus</taxon>
    </lineage>
</organism>